<proteinExistence type="predicted"/>
<dbReference type="Gene3D" id="2.60.40.1180">
    <property type="entry name" value="Golgi alpha-mannosidase II"/>
    <property type="match status" value="1"/>
</dbReference>
<dbReference type="PANTHER" id="PTHR22762">
    <property type="entry name" value="ALPHA-GLUCOSIDASE"/>
    <property type="match status" value="1"/>
</dbReference>
<name>A0A6J0PDL1_ELAGV</name>
<dbReference type="Pfam" id="PF21365">
    <property type="entry name" value="Glyco_hydro_31_3rd"/>
    <property type="match status" value="1"/>
</dbReference>
<protein>
    <submittedName>
        <fullName evidence="3">Alpha-glucosidase-like</fullName>
    </submittedName>
</protein>
<evidence type="ECO:0000259" key="1">
    <source>
        <dbReference type="Pfam" id="PF21365"/>
    </source>
</evidence>
<evidence type="ECO:0000313" key="3">
    <source>
        <dbReference type="RefSeq" id="XP_019703310.1"/>
    </source>
</evidence>
<dbReference type="SUPFAM" id="SSF51011">
    <property type="entry name" value="Glycosyl hydrolase domain"/>
    <property type="match status" value="1"/>
</dbReference>
<dbReference type="InterPro" id="IPR048395">
    <property type="entry name" value="Glyco_hydro_31_C"/>
</dbReference>
<feature type="domain" description="Glycosyl hydrolase family 31 C-terminal" evidence="1">
    <location>
        <begin position="21"/>
        <end position="97"/>
    </location>
</feature>
<reference evidence="3" key="1">
    <citation type="submission" date="2025-08" db="UniProtKB">
        <authorList>
            <consortium name="RefSeq"/>
        </authorList>
    </citation>
    <scope>IDENTIFICATION</scope>
</reference>
<dbReference type="InParanoid" id="A0A6J0PDL1"/>
<dbReference type="RefSeq" id="XP_019703310.1">
    <property type="nucleotide sequence ID" value="XM_019847751.1"/>
</dbReference>
<dbReference type="AlphaFoldDB" id="A0A6J0PDL1"/>
<evidence type="ECO:0000313" key="2">
    <source>
        <dbReference type="Proteomes" id="UP000504607"/>
    </source>
</evidence>
<gene>
    <name evidence="3" type="primary">LOC109505293</name>
</gene>
<dbReference type="GO" id="GO:0004553">
    <property type="term" value="F:hydrolase activity, hydrolyzing O-glycosyl compounds"/>
    <property type="evidence" value="ECO:0007669"/>
    <property type="project" value="TreeGrafter"/>
</dbReference>
<feature type="non-terminal residue" evidence="3">
    <location>
        <position position="124"/>
    </location>
</feature>
<accession>A0A6J0PDL1</accession>
<dbReference type="InterPro" id="IPR013780">
    <property type="entry name" value="Glyco_hydro_b"/>
</dbReference>
<organism evidence="2 3">
    <name type="scientific">Elaeis guineensis var. tenera</name>
    <name type="common">Oil palm</name>
    <dbReference type="NCBI Taxonomy" id="51953"/>
    <lineage>
        <taxon>Eukaryota</taxon>
        <taxon>Viridiplantae</taxon>
        <taxon>Streptophyta</taxon>
        <taxon>Embryophyta</taxon>
        <taxon>Tracheophyta</taxon>
        <taxon>Spermatophyta</taxon>
        <taxon>Magnoliopsida</taxon>
        <taxon>Liliopsida</taxon>
        <taxon>Arecaceae</taxon>
        <taxon>Arecoideae</taxon>
        <taxon>Cocoseae</taxon>
        <taxon>Elaeidinae</taxon>
        <taxon>Elaeis</taxon>
    </lineage>
</organism>
<keyword evidence="2" id="KW-1185">Reference proteome</keyword>
<dbReference type="Proteomes" id="UP000504607">
    <property type="component" value="Unplaced"/>
</dbReference>
<dbReference type="PANTHER" id="PTHR22762:SF120">
    <property type="entry name" value="HETEROGLYCAN GLUCOSIDASE 1"/>
    <property type="match status" value="1"/>
</dbReference>
<dbReference type="OrthoDB" id="1334205at2759"/>
<sequence length="124" mass="13790">MRRYRLKPHIYSLFYMAHTKGTPVAAPTFFADPRDSHLMAVENSFLLGPLLICASTVPEQCSHELSHVLPNGIWLRFDFGDAHPDLPTFYLQGGSIIPTGPPLHHVGEAKPTDEISLIIALDKD</sequence>